<dbReference type="EMBL" id="JARKIE010000039">
    <property type="protein sequence ID" value="KAJ7695035.1"/>
    <property type="molecule type" value="Genomic_DNA"/>
</dbReference>
<organism evidence="2 3">
    <name type="scientific">Mycena rosella</name>
    <name type="common">Pink bonnet</name>
    <name type="synonym">Agaricus rosellus</name>
    <dbReference type="NCBI Taxonomy" id="1033263"/>
    <lineage>
        <taxon>Eukaryota</taxon>
        <taxon>Fungi</taxon>
        <taxon>Dikarya</taxon>
        <taxon>Basidiomycota</taxon>
        <taxon>Agaricomycotina</taxon>
        <taxon>Agaricomycetes</taxon>
        <taxon>Agaricomycetidae</taxon>
        <taxon>Agaricales</taxon>
        <taxon>Marasmiineae</taxon>
        <taxon>Mycenaceae</taxon>
        <taxon>Mycena</taxon>
    </lineage>
</organism>
<evidence type="ECO:0000256" key="1">
    <source>
        <dbReference type="SAM" id="MobiDB-lite"/>
    </source>
</evidence>
<feature type="compositionally biased region" description="Low complexity" evidence="1">
    <location>
        <begin position="112"/>
        <end position="122"/>
    </location>
</feature>
<dbReference type="Proteomes" id="UP001221757">
    <property type="component" value="Unassembled WGS sequence"/>
</dbReference>
<feature type="region of interest" description="Disordered" evidence="1">
    <location>
        <begin position="112"/>
        <end position="134"/>
    </location>
</feature>
<comment type="caution">
    <text evidence="2">The sequence shown here is derived from an EMBL/GenBank/DDBJ whole genome shotgun (WGS) entry which is preliminary data.</text>
</comment>
<dbReference type="AlphaFoldDB" id="A0AAD7DM77"/>
<reference evidence="2" key="1">
    <citation type="submission" date="2023-03" db="EMBL/GenBank/DDBJ databases">
        <title>Massive genome expansion in bonnet fungi (Mycena s.s.) driven by repeated elements and novel gene families across ecological guilds.</title>
        <authorList>
            <consortium name="Lawrence Berkeley National Laboratory"/>
            <person name="Harder C.B."/>
            <person name="Miyauchi S."/>
            <person name="Viragh M."/>
            <person name="Kuo A."/>
            <person name="Thoen E."/>
            <person name="Andreopoulos B."/>
            <person name="Lu D."/>
            <person name="Skrede I."/>
            <person name="Drula E."/>
            <person name="Henrissat B."/>
            <person name="Morin E."/>
            <person name="Kohler A."/>
            <person name="Barry K."/>
            <person name="LaButti K."/>
            <person name="Morin E."/>
            <person name="Salamov A."/>
            <person name="Lipzen A."/>
            <person name="Mereny Z."/>
            <person name="Hegedus B."/>
            <person name="Baldrian P."/>
            <person name="Stursova M."/>
            <person name="Weitz H."/>
            <person name="Taylor A."/>
            <person name="Grigoriev I.V."/>
            <person name="Nagy L.G."/>
            <person name="Martin F."/>
            <person name="Kauserud H."/>
        </authorList>
    </citation>
    <scope>NUCLEOTIDE SEQUENCE</scope>
    <source>
        <strain evidence="2">CBHHK067</strain>
    </source>
</reference>
<accession>A0AAD7DM77</accession>
<name>A0AAD7DM77_MYCRO</name>
<proteinExistence type="predicted"/>
<evidence type="ECO:0000313" key="3">
    <source>
        <dbReference type="Proteomes" id="UP001221757"/>
    </source>
</evidence>
<evidence type="ECO:0000313" key="2">
    <source>
        <dbReference type="EMBL" id="KAJ7695035.1"/>
    </source>
</evidence>
<gene>
    <name evidence="2" type="ORF">B0H17DRAFT_1198745</name>
</gene>
<protein>
    <submittedName>
        <fullName evidence="2">Uncharacterized protein</fullName>
    </submittedName>
</protein>
<sequence>MIHNIIDLLDDLDLDIQGFEDASPTPSGSLLFPFGFYGDSEASTSAVDVASPDGEFESPTFEFEELLEEIELGPRMWVAAAPPIWESVPERVAVPDTPLCRTFRSLTIDVPPRTSSRTLSRSSPKENVPSPTERAFARLRDRGSSLALRALNSALASPEIRQRVSI</sequence>
<keyword evidence="3" id="KW-1185">Reference proteome</keyword>